<organism evidence="6">
    <name type="scientific">Amicula sp. isolate GU52X-4 cfCalB7</name>
    <dbReference type="NCBI Taxonomy" id="3003489"/>
    <lineage>
        <taxon>Eukaryota</taxon>
        <taxon>Sar</taxon>
        <taxon>Stramenopiles</taxon>
        <taxon>Ochrophyta</taxon>
        <taxon>Bacillariophyta</taxon>
        <taxon>Bacillariophyceae</taxon>
        <taxon>Bacillariophycidae</taxon>
        <taxon>Naviculales</taxon>
        <taxon>Naviculaceae</taxon>
        <taxon>Amicula</taxon>
    </lineage>
</organism>
<dbReference type="PANTHER" id="PTHR11655">
    <property type="entry name" value="60S/50S RIBOSOMAL PROTEIN L6/L9"/>
    <property type="match status" value="1"/>
</dbReference>
<dbReference type="EMBL" id="ON390794">
    <property type="protein sequence ID" value="WAK85014.1"/>
    <property type="molecule type" value="Genomic_DNA"/>
</dbReference>
<reference evidence="6" key="1">
    <citation type="submission" date="2022-04" db="EMBL/GenBank/DDBJ databases">
        <title>A new insight into Amicula, a genus of tiny marine littoral diatoms with the description of two new tropical species and the largest mitogenome known for a stramenopile.</title>
        <authorList>
            <person name="Gastineau R."/>
            <person name="Li C."/>
            <person name="Ashworth M.P."/>
            <person name="Witkowski A."/>
            <person name="Turmel M."/>
            <person name="Gorecka E."/>
            <person name="Frankovich T.A."/>
            <person name="Wachnicka A."/>
            <person name="Lobban C.S."/>
            <person name="Theriot E.C."/>
            <person name="Otis C."/>
            <person name="Dabek P."/>
            <person name="Binczewska A."/>
            <person name="Lemieux C."/>
        </authorList>
    </citation>
    <scope>NUCLEOTIDE SEQUENCE</scope>
    <source>
        <strain evidence="6">GU52X-4 cfCalB7</strain>
    </source>
</reference>
<dbReference type="GO" id="GO:0002181">
    <property type="term" value="P:cytoplasmic translation"/>
    <property type="evidence" value="ECO:0007669"/>
    <property type="project" value="TreeGrafter"/>
</dbReference>
<feature type="domain" description="Large ribosomal subunit protein uL6 alpha-beta" evidence="5">
    <location>
        <begin position="110"/>
        <end position="177"/>
    </location>
</feature>
<comment type="similarity">
    <text evidence="1 4">Belongs to the universal ribosomal protein uL6 family.</text>
</comment>
<dbReference type="InterPro" id="IPR036789">
    <property type="entry name" value="Ribosomal_uL6-like_a/b-dom_sf"/>
</dbReference>
<evidence type="ECO:0000256" key="2">
    <source>
        <dbReference type="ARBA" id="ARBA00022980"/>
    </source>
</evidence>
<evidence type="ECO:0000313" key="6">
    <source>
        <dbReference type="EMBL" id="WAK85014.1"/>
    </source>
</evidence>
<dbReference type="GO" id="GO:0019843">
    <property type="term" value="F:rRNA binding"/>
    <property type="evidence" value="ECO:0007669"/>
    <property type="project" value="InterPro"/>
</dbReference>
<accession>A0A9E8YZK0</accession>
<evidence type="ECO:0000256" key="3">
    <source>
        <dbReference type="ARBA" id="ARBA00023274"/>
    </source>
</evidence>
<name>A0A9E8YZK0_9STRA</name>
<dbReference type="GO" id="GO:0003735">
    <property type="term" value="F:structural constituent of ribosome"/>
    <property type="evidence" value="ECO:0007669"/>
    <property type="project" value="InterPro"/>
</dbReference>
<keyword evidence="2 4" id="KW-0689">Ribosomal protein</keyword>
<keyword evidence="6" id="KW-0496">Mitochondrion</keyword>
<gene>
    <name evidence="6" type="primary">rpl6</name>
</gene>
<dbReference type="InterPro" id="IPR019906">
    <property type="entry name" value="Ribosomal_uL6_bac-type"/>
</dbReference>
<dbReference type="InterPro" id="IPR002358">
    <property type="entry name" value="Ribosomal_uL6_CS"/>
</dbReference>
<dbReference type="GO" id="GO:1990904">
    <property type="term" value="C:ribonucleoprotein complex"/>
    <property type="evidence" value="ECO:0007669"/>
    <property type="project" value="UniProtKB-KW"/>
</dbReference>
<dbReference type="SUPFAM" id="SSF56053">
    <property type="entry name" value="Ribosomal protein L6"/>
    <property type="match status" value="1"/>
</dbReference>
<dbReference type="InterPro" id="IPR000702">
    <property type="entry name" value="Ribosomal_uL6-like"/>
</dbReference>
<dbReference type="PRINTS" id="PR00059">
    <property type="entry name" value="RIBOSOMALL6"/>
</dbReference>
<geneLocation type="mitochondrion" evidence="6"/>
<keyword evidence="3 4" id="KW-0687">Ribonucleoprotein</keyword>
<evidence type="ECO:0000259" key="5">
    <source>
        <dbReference type="Pfam" id="PF00347"/>
    </source>
</evidence>
<evidence type="ECO:0000256" key="1">
    <source>
        <dbReference type="ARBA" id="ARBA00009356"/>
    </source>
</evidence>
<dbReference type="Gene3D" id="3.90.930.12">
    <property type="entry name" value="Ribosomal protein L6, alpha-beta domain"/>
    <property type="match status" value="1"/>
</dbReference>
<dbReference type="GO" id="GO:0005840">
    <property type="term" value="C:ribosome"/>
    <property type="evidence" value="ECO:0007669"/>
    <property type="project" value="UniProtKB-KW"/>
</dbReference>
<proteinExistence type="inferred from homology"/>
<protein>
    <submittedName>
        <fullName evidence="6">Ribosomal protein L6</fullName>
    </submittedName>
</protein>
<sequence length="190" mass="22192">MKKIKKKYTIKIPNNIVIIYNDKKNIITCIGPLKQKSLKLKIKLFMPKNKKIIKISQISVIKISNDKNKKIRTIQGTTAALIKQLFVETSTIIYQKLKFIGLGYRVFSVENYNKILLFKLGYSHLIYFKIPKNLQIFCLKLTKLFIFGSNYQKINQISAIIRSYKKPEPYKGKGILYENEKIILKEGKKV</sequence>
<dbReference type="Pfam" id="PF00347">
    <property type="entry name" value="Ribosomal_L6"/>
    <property type="match status" value="1"/>
</dbReference>
<dbReference type="PROSITE" id="PS00525">
    <property type="entry name" value="RIBOSOMAL_L6_1"/>
    <property type="match status" value="1"/>
</dbReference>
<dbReference type="AlphaFoldDB" id="A0A9E8YZK0"/>
<dbReference type="InterPro" id="IPR020040">
    <property type="entry name" value="Ribosomal_uL6_a/b-dom"/>
</dbReference>
<evidence type="ECO:0000256" key="4">
    <source>
        <dbReference type="RuleBase" id="RU003869"/>
    </source>
</evidence>
<dbReference type="PANTHER" id="PTHR11655:SF14">
    <property type="entry name" value="LARGE RIBOSOMAL SUBUNIT PROTEIN UL6M"/>
    <property type="match status" value="1"/>
</dbReference>
<dbReference type="PIRSF" id="PIRSF002162">
    <property type="entry name" value="Ribosomal_L6"/>
    <property type="match status" value="1"/>
</dbReference>